<keyword evidence="1 4" id="KW-0808">Transferase</keyword>
<dbReference type="SUPFAM" id="SSF53756">
    <property type="entry name" value="UDP-Glycosyltransferase/glycogen phosphorylase"/>
    <property type="match status" value="1"/>
</dbReference>
<evidence type="ECO:0000313" key="5">
    <source>
        <dbReference type="EMBL" id="RKN13228.1"/>
    </source>
</evidence>
<dbReference type="OrthoDB" id="9765330at2"/>
<feature type="domain" description="Glycosyl transferase family 1" evidence="3">
    <location>
        <begin position="235"/>
        <end position="406"/>
    </location>
</feature>
<dbReference type="Proteomes" id="UP000275024">
    <property type="component" value="Unassembled WGS sequence"/>
</dbReference>
<organism evidence="4 7">
    <name type="scientific">Streptomyces radicis</name>
    <dbReference type="NCBI Taxonomy" id="1750517"/>
    <lineage>
        <taxon>Bacteria</taxon>
        <taxon>Bacillati</taxon>
        <taxon>Actinomycetota</taxon>
        <taxon>Actinomycetes</taxon>
        <taxon>Kitasatosporales</taxon>
        <taxon>Streptomycetaceae</taxon>
        <taxon>Streptomyces</taxon>
    </lineage>
</organism>
<dbReference type="InterPro" id="IPR050194">
    <property type="entry name" value="Glycosyltransferase_grp1"/>
</dbReference>
<dbReference type="Pfam" id="PF00534">
    <property type="entry name" value="Glycos_transf_1"/>
    <property type="match status" value="1"/>
</dbReference>
<name>A0A3A9VQI1_9ACTN</name>
<dbReference type="GO" id="GO:0016757">
    <property type="term" value="F:glycosyltransferase activity"/>
    <property type="evidence" value="ECO:0007669"/>
    <property type="project" value="InterPro"/>
</dbReference>
<proteinExistence type="predicted"/>
<protein>
    <submittedName>
        <fullName evidence="4">Glycosyltransferase</fullName>
    </submittedName>
</protein>
<evidence type="ECO:0000256" key="1">
    <source>
        <dbReference type="ARBA" id="ARBA00022679"/>
    </source>
</evidence>
<dbReference type="Gene3D" id="3.40.50.2000">
    <property type="entry name" value="Glycogen Phosphorylase B"/>
    <property type="match status" value="1"/>
</dbReference>
<feature type="region of interest" description="Disordered" evidence="2">
    <location>
        <begin position="433"/>
        <end position="465"/>
    </location>
</feature>
<accession>A0A3A9VQI1</accession>
<dbReference type="PANTHER" id="PTHR45947">
    <property type="entry name" value="SULFOQUINOVOSYL TRANSFERASE SQD2"/>
    <property type="match status" value="1"/>
</dbReference>
<dbReference type="RefSeq" id="WP_120700680.1">
    <property type="nucleotide sequence ID" value="NZ_RBDX01000052.1"/>
</dbReference>
<feature type="compositionally biased region" description="Basic and acidic residues" evidence="2">
    <location>
        <begin position="433"/>
        <end position="448"/>
    </location>
</feature>
<evidence type="ECO:0000259" key="3">
    <source>
        <dbReference type="Pfam" id="PF00534"/>
    </source>
</evidence>
<dbReference type="PANTHER" id="PTHR45947:SF3">
    <property type="entry name" value="SULFOQUINOVOSYL TRANSFERASE SQD2"/>
    <property type="match status" value="1"/>
</dbReference>
<evidence type="ECO:0000313" key="4">
    <source>
        <dbReference type="EMBL" id="RKN03371.1"/>
    </source>
</evidence>
<dbReference type="EMBL" id="RBDY01000051">
    <property type="protein sequence ID" value="RKN13228.1"/>
    <property type="molecule type" value="Genomic_DNA"/>
</dbReference>
<gene>
    <name evidence="5" type="ORF">D7318_31575</name>
    <name evidence="4" type="ORF">D7319_31705</name>
</gene>
<reference evidence="6 7" key="1">
    <citation type="submission" date="2018-09" db="EMBL/GenBank/DDBJ databases">
        <title>Streptomyces sp. nov. DS1-2, an endophytic actinomycete isolated from roots of Dendrobium scabrilingue.</title>
        <authorList>
            <person name="Kuncharoen N."/>
            <person name="Kudo T."/>
            <person name="Ohkuma M."/>
            <person name="Yuki M."/>
            <person name="Tanasupawat S."/>
        </authorList>
    </citation>
    <scope>NUCLEOTIDE SEQUENCE [LARGE SCALE GENOMIC DNA]</scope>
    <source>
        <strain evidence="4 7">AZ1-7</strain>
        <strain evidence="5 6">DS1-2</strain>
    </source>
</reference>
<dbReference type="AlphaFoldDB" id="A0A3A9VQI1"/>
<sequence>MPVHDTPALLYCAVNGITNCTNGIGRQTKTLLAVLEHHYPRLATAVGDFTPYLAVPQPGPATWNNDPADLAYARSVVEPLGGQVIPLIYDTSGPLWLPETFEHLSTAAATAASDLARTHPRVIVVAVDTPFAGVPAAAAGDERVEAVLALFSTTRITERPTPDPGRLAWEQRAITAVNALPRAWVADIGAFLTGHLTQEYGLDPGRLVSWPSGLHLPAADLQPMPTARAAEVLARFGIPTGRPIIAHVGRTDPTKGLDLLIDAIGASATLRDRVHLAAIAVPTDDERATLLGTYRSRCRDLGLSATIVGAFDRDLPRALASWPGTHVMACPSRGETLANTVFETALWARDAGPVVLAPGRDGFTEQITDGHNGLLYHPTRPGALTTGLHRALTLTDAEHARMRAAAHHRVVGERDATAHLAALLGRFIRPGDGHAAKLTDHPSPDARPPRSQAPHHPLETTEATA</sequence>
<dbReference type="InterPro" id="IPR001296">
    <property type="entry name" value="Glyco_trans_1"/>
</dbReference>
<evidence type="ECO:0000313" key="7">
    <source>
        <dbReference type="Proteomes" id="UP000275024"/>
    </source>
</evidence>
<dbReference type="Proteomes" id="UP000268652">
    <property type="component" value="Unassembled WGS sequence"/>
</dbReference>
<evidence type="ECO:0000313" key="6">
    <source>
        <dbReference type="Proteomes" id="UP000268652"/>
    </source>
</evidence>
<comment type="caution">
    <text evidence="4">The sequence shown here is derived from an EMBL/GenBank/DDBJ whole genome shotgun (WGS) entry which is preliminary data.</text>
</comment>
<keyword evidence="6" id="KW-1185">Reference proteome</keyword>
<evidence type="ECO:0000256" key="2">
    <source>
        <dbReference type="SAM" id="MobiDB-lite"/>
    </source>
</evidence>
<dbReference type="EMBL" id="RBDX01000052">
    <property type="protein sequence ID" value="RKN03371.1"/>
    <property type="molecule type" value="Genomic_DNA"/>
</dbReference>
<dbReference type="CDD" id="cd03801">
    <property type="entry name" value="GT4_PimA-like"/>
    <property type="match status" value="1"/>
</dbReference>